<feature type="compositionally biased region" description="Polar residues" evidence="1">
    <location>
        <begin position="141"/>
        <end position="155"/>
    </location>
</feature>
<feature type="region of interest" description="Disordered" evidence="1">
    <location>
        <begin position="640"/>
        <end position="685"/>
    </location>
</feature>
<feature type="region of interest" description="Disordered" evidence="1">
    <location>
        <begin position="141"/>
        <end position="160"/>
    </location>
</feature>
<accession>D8UJG4</accession>
<dbReference type="EMBL" id="GL378426">
    <property type="protein sequence ID" value="EFJ40139.1"/>
    <property type="molecule type" value="Genomic_DNA"/>
</dbReference>
<gene>
    <name evidence="2" type="ORF">VOLCADRAFT_100117</name>
</gene>
<feature type="region of interest" description="Disordered" evidence="1">
    <location>
        <begin position="755"/>
        <end position="776"/>
    </location>
</feature>
<dbReference type="RefSeq" id="XP_002958796.1">
    <property type="nucleotide sequence ID" value="XM_002958750.1"/>
</dbReference>
<dbReference type="InterPro" id="IPR051425">
    <property type="entry name" value="Formin_Homology"/>
</dbReference>
<name>D8UJG4_VOLCA</name>
<feature type="compositionally biased region" description="Polar residues" evidence="1">
    <location>
        <begin position="719"/>
        <end position="729"/>
    </location>
</feature>
<reference evidence="2 3" key="1">
    <citation type="journal article" date="2010" name="Science">
        <title>Genomic analysis of organismal complexity in the multicellular green alga Volvox carteri.</title>
        <authorList>
            <person name="Prochnik S.E."/>
            <person name="Umen J."/>
            <person name="Nedelcu A.M."/>
            <person name="Hallmann A."/>
            <person name="Miller S.M."/>
            <person name="Nishii I."/>
            <person name="Ferris P."/>
            <person name="Kuo A."/>
            <person name="Mitros T."/>
            <person name="Fritz-Laylin L.K."/>
            <person name="Hellsten U."/>
            <person name="Chapman J."/>
            <person name="Simakov O."/>
            <person name="Rensing S.A."/>
            <person name="Terry A."/>
            <person name="Pangilinan J."/>
            <person name="Kapitonov V."/>
            <person name="Jurka J."/>
            <person name="Salamov A."/>
            <person name="Shapiro H."/>
            <person name="Schmutz J."/>
            <person name="Grimwood J."/>
            <person name="Lindquist E."/>
            <person name="Lucas S."/>
            <person name="Grigoriev I.V."/>
            <person name="Schmitt R."/>
            <person name="Kirk D."/>
            <person name="Rokhsar D.S."/>
        </authorList>
    </citation>
    <scope>NUCLEOTIDE SEQUENCE [LARGE SCALE GENOMIC DNA]</scope>
    <source>
        <strain evidence="3">f. Nagariensis / Eve</strain>
    </source>
</reference>
<feature type="region of interest" description="Disordered" evidence="1">
    <location>
        <begin position="849"/>
        <end position="872"/>
    </location>
</feature>
<keyword evidence="3" id="KW-1185">Reference proteome</keyword>
<evidence type="ECO:0000313" key="2">
    <source>
        <dbReference type="EMBL" id="EFJ40139.1"/>
    </source>
</evidence>
<dbReference type="AlphaFoldDB" id="D8UJG4"/>
<feature type="compositionally biased region" description="Pro residues" evidence="1">
    <location>
        <begin position="852"/>
        <end position="864"/>
    </location>
</feature>
<sequence>MSISGVSKLRDSRLHCTGLMAATAPYCTAAQLAIPPIFRGGCAVAVAEAAVAAAVRRRFGPSMVSMEALPSGPRPLMHPLAAASNPDAEPEFMDATLTPAASGDEAYARQRQMGLHLLQPQPQPQQQEPESTFEGLHSAAFSTRGRTPPTSQSLSRAIHHISPSISPNAAIYRNESATRMQWQPAAVLLEAPPRHGATGCRTAGFRSQVDGCGDGNVAHHYAGDNHAATRNGGGDGGGGVNVQLPLEMRLGDLVLSGTWGLAAAATPAAAAGWPSAGSDDNVYTTECSLARMWTDIFSSAAAQVISALPPQPQQQAQAQPSRRGRQLAGLPPPLPPAPVPQVSPQQPPLPLSPSAPGLVEEVEADEHIRSFGAVQSGGGGGGGGVTPGRGTGGASCSLIGAAGGRDRRRSVASGAAVGRYGKLLMSSPSWWCTELYDIHDSLLLSKISASRDGDGGGGGSGDCFAVPDLCREEPWSARSATTTGTATAAAATAAGTAAMLSTARLSPSAWTDASVEITKLSGDGGGGDGDGNGDDTSELQLLRDMEDLGPVTPAVAAQPYEEAVAGSEIAGETAAAAAAAAAASASASATAAIAPKPAAGAPAASSLVERSTGQISAAAPMPRLGEQVIRMPGTQTDAKGAPGLLKAASSAASSNTGRPHYTPAVVRVGPPRSGGGSSISGSGKLAAVTPLRSRLSSASGSAAAGGAANSRRSYELPVTSPSGNRTSLQVSGRAEIVRRMGEVGASTASTEGLLRYGTRSNDGTGNGVGGLQSRKQPSRLARLFGALRLGAKKPSKARRSVSSESDCDGDYIGGGCRSSCDGNGDVDGDGGCNPSRQERLARLAPLAAAVLSPPPPPLPPPPPRRSININEN</sequence>
<feature type="region of interest" description="Disordered" evidence="1">
    <location>
        <begin position="699"/>
        <end position="729"/>
    </location>
</feature>
<protein>
    <submittedName>
        <fullName evidence="2">Uncharacterized protein</fullName>
    </submittedName>
</protein>
<feature type="compositionally biased region" description="Low complexity" evidence="1">
    <location>
        <begin position="699"/>
        <end position="711"/>
    </location>
</feature>
<evidence type="ECO:0000256" key="1">
    <source>
        <dbReference type="SAM" id="MobiDB-lite"/>
    </source>
</evidence>
<dbReference type="InParanoid" id="D8UJG4"/>
<organism evidence="3">
    <name type="scientific">Volvox carteri f. nagariensis</name>
    <dbReference type="NCBI Taxonomy" id="3068"/>
    <lineage>
        <taxon>Eukaryota</taxon>
        <taxon>Viridiplantae</taxon>
        <taxon>Chlorophyta</taxon>
        <taxon>core chlorophytes</taxon>
        <taxon>Chlorophyceae</taxon>
        <taxon>CS clade</taxon>
        <taxon>Chlamydomonadales</taxon>
        <taxon>Volvocaceae</taxon>
        <taxon>Volvox</taxon>
    </lineage>
</organism>
<dbReference type="PANTHER" id="PTHR45725:SF18">
    <property type="entry name" value="ORC1-LIKE AAA ATPASE DOMAIN-CONTAINING PROTEIN"/>
    <property type="match status" value="1"/>
</dbReference>
<evidence type="ECO:0000313" key="3">
    <source>
        <dbReference type="Proteomes" id="UP000001058"/>
    </source>
</evidence>
<dbReference type="GeneID" id="9628255"/>
<dbReference type="OrthoDB" id="553395at2759"/>
<dbReference type="KEGG" id="vcn:VOLCADRAFT_100117"/>
<proteinExistence type="predicted"/>
<dbReference type="Proteomes" id="UP000001058">
    <property type="component" value="Unassembled WGS sequence"/>
</dbReference>
<feature type="region of interest" description="Disordered" evidence="1">
    <location>
        <begin position="309"/>
        <end position="356"/>
    </location>
</feature>
<dbReference type="PANTHER" id="PTHR45725">
    <property type="entry name" value="FORMIN HOMOLOGY 2 FAMILY MEMBER"/>
    <property type="match status" value="1"/>
</dbReference>
<feature type="compositionally biased region" description="Pro residues" evidence="1">
    <location>
        <begin position="330"/>
        <end position="353"/>
    </location>
</feature>